<evidence type="ECO:0008006" key="4">
    <source>
        <dbReference type="Google" id="ProtNLM"/>
    </source>
</evidence>
<accession>A0ABS9CI66</accession>
<dbReference type="RefSeq" id="WP_094449308.1">
    <property type="nucleotide sequence ID" value="NZ_JADYTN010000024.1"/>
</dbReference>
<keyword evidence="1" id="KW-0732">Signal</keyword>
<evidence type="ECO:0000256" key="1">
    <source>
        <dbReference type="SAM" id="SignalP"/>
    </source>
</evidence>
<comment type="caution">
    <text evidence="2">The sequence shown here is derived from an EMBL/GenBank/DDBJ whole genome shotgun (WGS) entry which is preliminary data.</text>
</comment>
<protein>
    <recommendedName>
        <fullName evidence="4">Lipocalin-like domain-containing protein</fullName>
    </recommendedName>
</protein>
<feature type="chain" id="PRO_5047134907" description="Lipocalin-like domain-containing protein" evidence="1">
    <location>
        <begin position="28"/>
        <end position="160"/>
    </location>
</feature>
<sequence length="160" mass="18136">MKRKQLFLTVTTLLVCLTLTAMFTSCGDDDSKTDDSQSWICGKWDVSVDVTNYENNKVVEHRTDRKGTAKFERNGTLSGFEDFTKWKLTANTLTVSGSKGNVSEKTFNISTDANNQIFTFTEEIETLKTNDSTSANGKIEKKCIKVYVFRKDYTYSSNKQ</sequence>
<reference evidence="2 3" key="1">
    <citation type="submission" date="2020-12" db="EMBL/GenBank/DDBJ databases">
        <title>Whole genome sequences of gut porcine anaerobes.</title>
        <authorList>
            <person name="Kubasova T."/>
            <person name="Jahodarova E."/>
            <person name="Rychlik I."/>
        </authorList>
    </citation>
    <scope>NUCLEOTIDE SEQUENCE [LARGE SCALE GENOMIC DNA]</scope>
    <source>
        <strain evidence="2 3">An925</strain>
    </source>
</reference>
<dbReference type="PROSITE" id="PS51257">
    <property type="entry name" value="PROKAR_LIPOPROTEIN"/>
    <property type="match status" value="1"/>
</dbReference>
<feature type="signal peptide" evidence="1">
    <location>
        <begin position="1"/>
        <end position="27"/>
    </location>
</feature>
<proteinExistence type="predicted"/>
<organism evidence="2 3">
    <name type="scientific">Xylanibacter brevis</name>
    <dbReference type="NCBI Taxonomy" id="83231"/>
    <lineage>
        <taxon>Bacteria</taxon>
        <taxon>Pseudomonadati</taxon>
        <taxon>Bacteroidota</taxon>
        <taxon>Bacteroidia</taxon>
        <taxon>Bacteroidales</taxon>
        <taxon>Prevotellaceae</taxon>
        <taxon>Xylanibacter</taxon>
    </lineage>
</organism>
<dbReference type="Proteomes" id="UP001200470">
    <property type="component" value="Unassembled WGS sequence"/>
</dbReference>
<gene>
    <name evidence="2" type="ORF">I6E12_09945</name>
</gene>
<dbReference type="EMBL" id="JADYTN010000024">
    <property type="protein sequence ID" value="MCF2564432.1"/>
    <property type="molecule type" value="Genomic_DNA"/>
</dbReference>
<name>A0ABS9CI66_9BACT</name>
<keyword evidence="3" id="KW-1185">Reference proteome</keyword>
<evidence type="ECO:0000313" key="2">
    <source>
        <dbReference type="EMBL" id="MCF2564432.1"/>
    </source>
</evidence>
<evidence type="ECO:0000313" key="3">
    <source>
        <dbReference type="Proteomes" id="UP001200470"/>
    </source>
</evidence>